<dbReference type="Gene3D" id="3.90.80.10">
    <property type="entry name" value="Inorganic pyrophosphatase"/>
    <property type="match status" value="1"/>
</dbReference>
<dbReference type="GO" id="GO:0006796">
    <property type="term" value="P:phosphate-containing compound metabolic process"/>
    <property type="evidence" value="ECO:0007669"/>
    <property type="project" value="InterPro"/>
</dbReference>
<accession>A0A845DID0</accession>
<evidence type="ECO:0000256" key="3">
    <source>
        <dbReference type="ARBA" id="ARBA00022723"/>
    </source>
</evidence>
<dbReference type="InterPro" id="IPR008162">
    <property type="entry name" value="Pyrophosphatase"/>
</dbReference>
<evidence type="ECO:0000256" key="4">
    <source>
        <dbReference type="ARBA" id="ARBA00022801"/>
    </source>
</evidence>
<organism evidence="8 9">
    <name type="scientific">Candidatus Spechtbacteria bacterium SB0662_bin_43</name>
    <dbReference type="NCBI Taxonomy" id="2604897"/>
    <lineage>
        <taxon>Bacteria</taxon>
        <taxon>Candidatus Spechtiibacteriota</taxon>
    </lineage>
</organism>
<dbReference type="PANTHER" id="PTHR10286">
    <property type="entry name" value="INORGANIC PYROPHOSPHATASE"/>
    <property type="match status" value="1"/>
</dbReference>
<dbReference type="InterPro" id="IPR036649">
    <property type="entry name" value="Pyrophosphatase_sf"/>
</dbReference>
<comment type="function">
    <text evidence="7">Catalyzes the hydrolysis of inorganic pyrophosphate (PPi) forming two phosphate ions.</text>
</comment>
<reference evidence="8 9" key="1">
    <citation type="submission" date="2019-09" db="EMBL/GenBank/DDBJ databases">
        <title>Characterisation of the sponge microbiome using genome-centric metagenomics.</title>
        <authorList>
            <person name="Engelberts J.P."/>
            <person name="Robbins S.J."/>
            <person name="De Goeij J.M."/>
            <person name="Aranda M."/>
            <person name="Bell S.C."/>
            <person name="Webster N.S."/>
        </authorList>
    </citation>
    <scope>NUCLEOTIDE SEQUENCE [LARGE SCALE GENOMIC DNA]</scope>
    <source>
        <strain evidence="8">SB0662_bin_43</strain>
    </source>
</reference>
<evidence type="ECO:0000256" key="2">
    <source>
        <dbReference type="ARBA" id="ARBA00022490"/>
    </source>
</evidence>
<dbReference type="SUPFAM" id="SSF50324">
    <property type="entry name" value="Inorganic pyrophosphatase"/>
    <property type="match status" value="1"/>
</dbReference>
<protein>
    <recommendedName>
        <fullName evidence="7">Inorganic pyrophosphatase</fullName>
        <ecNumber evidence="7">3.6.1.1</ecNumber>
    </recommendedName>
    <alternativeName>
        <fullName evidence="7">Pyrophosphate phospho-hydrolase</fullName>
        <shortName evidence="7">PPase</shortName>
    </alternativeName>
</protein>
<feature type="binding site" evidence="7">
    <location>
        <position position="141"/>
    </location>
    <ligand>
        <name>substrate</name>
    </ligand>
</feature>
<name>A0A845DID0_9BACT</name>
<evidence type="ECO:0000313" key="8">
    <source>
        <dbReference type="EMBL" id="MYE37956.1"/>
    </source>
</evidence>
<feature type="binding site" evidence="7">
    <location>
        <position position="70"/>
    </location>
    <ligand>
        <name>Mg(2+)</name>
        <dbReference type="ChEBI" id="CHEBI:18420"/>
        <label>1</label>
    </ligand>
</feature>
<dbReference type="Pfam" id="PF00719">
    <property type="entry name" value="Pyrophosphatase"/>
    <property type="match status" value="1"/>
</dbReference>
<evidence type="ECO:0000256" key="7">
    <source>
        <dbReference type="HAMAP-Rule" id="MF_00209"/>
    </source>
</evidence>
<gene>
    <name evidence="7" type="primary">ppa</name>
    <name evidence="8" type="ORF">F4X82_00330</name>
</gene>
<dbReference type="EC" id="3.6.1.1" evidence="7"/>
<dbReference type="Proteomes" id="UP000449092">
    <property type="component" value="Unassembled WGS sequence"/>
</dbReference>
<evidence type="ECO:0000256" key="5">
    <source>
        <dbReference type="ARBA" id="ARBA00022842"/>
    </source>
</evidence>
<comment type="subcellular location">
    <subcellularLocation>
        <location evidence="7">Cytoplasm</location>
    </subcellularLocation>
</comment>
<dbReference type="GO" id="GO:0000287">
    <property type="term" value="F:magnesium ion binding"/>
    <property type="evidence" value="ECO:0007669"/>
    <property type="project" value="UniProtKB-UniRule"/>
</dbReference>
<comment type="similarity">
    <text evidence="7">Belongs to the PPase family.</text>
</comment>
<evidence type="ECO:0000256" key="6">
    <source>
        <dbReference type="ARBA" id="ARBA00047820"/>
    </source>
</evidence>
<keyword evidence="2 7" id="KW-0963">Cytoplasm</keyword>
<proteinExistence type="inferred from homology"/>
<feature type="binding site" evidence="7">
    <location>
        <position position="43"/>
    </location>
    <ligand>
        <name>substrate</name>
    </ligand>
</feature>
<dbReference type="GO" id="GO:0004427">
    <property type="term" value="F:inorganic diphosphate phosphatase activity"/>
    <property type="evidence" value="ECO:0007669"/>
    <property type="project" value="UniProtKB-UniRule"/>
</dbReference>
<keyword evidence="5 7" id="KW-0460">Magnesium</keyword>
<dbReference type="CDD" id="cd00412">
    <property type="entry name" value="pyrophosphatase"/>
    <property type="match status" value="1"/>
</dbReference>
<feature type="binding site" evidence="7">
    <location>
        <position position="65"/>
    </location>
    <ligand>
        <name>Mg(2+)</name>
        <dbReference type="ChEBI" id="CHEBI:18420"/>
        <label>1</label>
    </ligand>
</feature>
<evidence type="ECO:0000313" key="9">
    <source>
        <dbReference type="Proteomes" id="UP000449092"/>
    </source>
</evidence>
<sequence>MNLSSIESGNDVPHEINVIIEIPSSSAIKYEFDEDSGFLFVDRFMHTTMRYPFNYGFMPHTYADDGDPLDILVLSTHPIVAGSVIASRPVGMLEMEDEEGIDHKILAVPVEKIDPFFSHIQDIQDINVMTLDSMKHFFERYKDLENHKWVKVQEFKNKESALKVIVESQNKK</sequence>
<dbReference type="FunFam" id="3.90.80.10:FF:000003">
    <property type="entry name" value="Inorganic pyrophosphatase"/>
    <property type="match status" value="1"/>
</dbReference>
<keyword evidence="4 7" id="KW-0378">Hydrolase</keyword>
<feature type="binding site" evidence="7">
    <location>
        <position position="29"/>
    </location>
    <ligand>
        <name>substrate</name>
    </ligand>
</feature>
<comment type="caution">
    <text evidence="8">The sequence shown here is derived from an EMBL/GenBank/DDBJ whole genome shotgun (WGS) entry which is preliminary data.</text>
</comment>
<feature type="binding site" evidence="7">
    <location>
        <position position="102"/>
    </location>
    <ligand>
        <name>Mg(2+)</name>
        <dbReference type="ChEBI" id="CHEBI:18420"/>
        <label>1</label>
    </ligand>
</feature>
<keyword evidence="3 7" id="KW-0479">Metal-binding</keyword>
<comment type="subunit">
    <text evidence="7">Homohexamer.</text>
</comment>
<dbReference type="NCBIfam" id="NF002317">
    <property type="entry name" value="PRK01250.1"/>
    <property type="match status" value="1"/>
</dbReference>
<feature type="binding site" evidence="7">
    <location>
        <position position="55"/>
    </location>
    <ligand>
        <name>substrate</name>
    </ligand>
</feature>
<dbReference type="AlphaFoldDB" id="A0A845DID0"/>
<dbReference type="GO" id="GO:0005737">
    <property type="term" value="C:cytoplasm"/>
    <property type="evidence" value="ECO:0007669"/>
    <property type="project" value="UniProtKB-SubCell"/>
</dbReference>
<dbReference type="EMBL" id="VXOY01000005">
    <property type="protein sequence ID" value="MYE37956.1"/>
    <property type="molecule type" value="Genomic_DNA"/>
</dbReference>
<dbReference type="HAMAP" id="MF_00209">
    <property type="entry name" value="Inorganic_PPase"/>
    <property type="match status" value="1"/>
</dbReference>
<comment type="cofactor">
    <cofactor evidence="1 7">
        <name>Mg(2+)</name>
        <dbReference type="ChEBI" id="CHEBI:18420"/>
    </cofactor>
</comment>
<comment type="catalytic activity">
    <reaction evidence="6 7">
        <text>diphosphate + H2O = 2 phosphate + H(+)</text>
        <dbReference type="Rhea" id="RHEA:24576"/>
        <dbReference type="ChEBI" id="CHEBI:15377"/>
        <dbReference type="ChEBI" id="CHEBI:15378"/>
        <dbReference type="ChEBI" id="CHEBI:33019"/>
        <dbReference type="ChEBI" id="CHEBI:43474"/>
        <dbReference type="EC" id="3.6.1.1"/>
    </reaction>
</comment>
<feature type="binding site" evidence="7">
    <location>
        <position position="70"/>
    </location>
    <ligand>
        <name>Mg(2+)</name>
        <dbReference type="ChEBI" id="CHEBI:18420"/>
        <label>2</label>
    </ligand>
</feature>
<dbReference type="PROSITE" id="PS00387">
    <property type="entry name" value="PPASE"/>
    <property type="match status" value="1"/>
</dbReference>
<evidence type="ECO:0000256" key="1">
    <source>
        <dbReference type="ARBA" id="ARBA00001946"/>
    </source>
</evidence>